<dbReference type="GeneID" id="17324269"/>
<gene>
    <name evidence="1" type="ORF">CHC_T00005169001</name>
</gene>
<reference evidence="2" key="1">
    <citation type="journal article" date="2013" name="Proc. Natl. Acad. Sci. U.S.A.">
        <title>Genome structure and metabolic features in the red seaweed Chondrus crispus shed light on evolution of the Archaeplastida.</title>
        <authorList>
            <person name="Collen J."/>
            <person name="Porcel B."/>
            <person name="Carre W."/>
            <person name="Ball S.G."/>
            <person name="Chaparro C."/>
            <person name="Tonon T."/>
            <person name="Barbeyron T."/>
            <person name="Michel G."/>
            <person name="Noel B."/>
            <person name="Valentin K."/>
            <person name="Elias M."/>
            <person name="Artiguenave F."/>
            <person name="Arun A."/>
            <person name="Aury J.M."/>
            <person name="Barbosa-Neto J.F."/>
            <person name="Bothwell J.H."/>
            <person name="Bouget F.Y."/>
            <person name="Brillet L."/>
            <person name="Cabello-Hurtado F."/>
            <person name="Capella-Gutierrez S."/>
            <person name="Charrier B."/>
            <person name="Cladiere L."/>
            <person name="Cock J.M."/>
            <person name="Coelho S.M."/>
            <person name="Colleoni C."/>
            <person name="Czjzek M."/>
            <person name="Da Silva C."/>
            <person name="Delage L."/>
            <person name="Denoeud F."/>
            <person name="Deschamps P."/>
            <person name="Dittami S.M."/>
            <person name="Gabaldon T."/>
            <person name="Gachon C.M."/>
            <person name="Groisillier A."/>
            <person name="Herve C."/>
            <person name="Jabbari K."/>
            <person name="Katinka M."/>
            <person name="Kloareg B."/>
            <person name="Kowalczyk N."/>
            <person name="Labadie K."/>
            <person name="Leblanc C."/>
            <person name="Lopez P.J."/>
            <person name="McLachlan D.H."/>
            <person name="Meslet-Cladiere L."/>
            <person name="Moustafa A."/>
            <person name="Nehr Z."/>
            <person name="Nyvall Collen P."/>
            <person name="Panaud O."/>
            <person name="Partensky F."/>
            <person name="Poulain J."/>
            <person name="Rensing S.A."/>
            <person name="Rousvoal S."/>
            <person name="Samson G."/>
            <person name="Symeonidi A."/>
            <person name="Weissenbach J."/>
            <person name="Zambounis A."/>
            <person name="Wincker P."/>
            <person name="Boyen C."/>
        </authorList>
    </citation>
    <scope>NUCLEOTIDE SEQUENCE [LARGE SCALE GENOMIC DNA]</scope>
    <source>
        <strain evidence="2">cv. Stackhouse</strain>
    </source>
</reference>
<evidence type="ECO:0000313" key="1">
    <source>
        <dbReference type="EMBL" id="CDF36723.1"/>
    </source>
</evidence>
<proteinExistence type="predicted"/>
<accession>R7QG22</accession>
<evidence type="ECO:0000313" key="2">
    <source>
        <dbReference type="Proteomes" id="UP000012073"/>
    </source>
</evidence>
<name>R7QG22_CHOCR</name>
<organism evidence="1 2">
    <name type="scientific">Chondrus crispus</name>
    <name type="common">Carrageen Irish moss</name>
    <name type="synonym">Polymorpha crispa</name>
    <dbReference type="NCBI Taxonomy" id="2769"/>
    <lineage>
        <taxon>Eukaryota</taxon>
        <taxon>Rhodophyta</taxon>
        <taxon>Florideophyceae</taxon>
        <taxon>Rhodymeniophycidae</taxon>
        <taxon>Gigartinales</taxon>
        <taxon>Gigartinaceae</taxon>
        <taxon>Chondrus</taxon>
    </lineage>
</organism>
<keyword evidence="2" id="KW-1185">Reference proteome</keyword>
<dbReference type="Gramene" id="CDF36723">
    <property type="protein sequence ID" value="CDF36723"/>
    <property type="gene ID" value="CHC_T00005169001"/>
</dbReference>
<dbReference type="EMBL" id="HG001799">
    <property type="protein sequence ID" value="CDF36723.1"/>
    <property type="molecule type" value="Genomic_DNA"/>
</dbReference>
<protein>
    <submittedName>
        <fullName evidence="1">Uncharacterized protein</fullName>
    </submittedName>
</protein>
<sequence length="161" mass="18356">MLTPVPLGNSRGTNVEWGTPFEGWNSYIDNTIVSKHANYSWNEKFEKALFRGSLSMQKFKLGSCNEENGGRCERAQKWNEVNRGVMYERAKQAPDLFDVGFTQLKKKEDGPAKCFDDAPQVRESIKFADFQKFKYILNVGNNQGKFASLKKRSVAKHMAGF</sequence>
<dbReference type="OrthoDB" id="202415at2759"/>
<dbReference type="RefSeq" id="XP_005716542.1">
    <property type="nucleotide sequence ID" value="XM_005716485.1"/>
</dbReference>
<dbReference type="KEGG" id="ccp:CHC_T00005169001"/>
<dbReference type="AlphaFoldDB" id="R7QG22"/>
<dbReference type="Proteomes" id="UP000012073">
    <property type="component" value="Unassembled WGS sequence"/>
</dbReference>